<dbReference type="EMBL" id="CP031395">
    <property type="protein sequence ID" value="QBK05478.1"/>
    <property type="molecule type" value="Genomic_DNA"/>
</dbReference>
<evidence type="ECO:0000256" key="1">
    <source>
        <dbReference type="SAM" id="MobiDB-lite"/>
    </source>
</evidence>
<name>A0A4P6UJF2_9BURK</name>
<evidence type="ECO:0008006" key="4">
    <source>
        <dbReference type="Google" id="ProtNLM"/>
    </source>
</evidence>
<dbReference type="OrthoDB" id="8909947at2"/>
<accession>A0A4P6UJF2</accession>
<gene>
    <name evidence="2" type="ORF">DW355_12685</name>
</gene>
<feature type="region of interest" description="Disordered" evidence="1">
    <location>
        <begin position="107"/>
        <end position="142"/>
    </location>
</feature>
<organism evidence="2 3">
    <name type="scientific">Hylemonella gracilis</name>
    <dbReference type="NCBI Taxonomy" id="80880"/>
    <lineage>
        <taxon>Bacteria</taxon>
        <taxon>Pseudomonadati</taxon>
        <taxon>Pseudomonadota</taxon>
        <taxon>Betaproteobacteria</taxon>
        <taxon>Burkholderiales</taxon>
        <taxon>Comamonadaceae</taxon>
        <taxon>Hylemonella</taxon>
    </lineage>
</organism>
<sequence>MVSLSVSRRPFSRLRLGLVLLAWFAQLCLPMGHAALMAAPQAQASWWCGDQDGALEMWAALPPELRAGLDAPAGTDGKHHPPGCAQFCAQGARAAAPPMQVAIAVPSSRAAGRITSSAPRRPAPPDRYVLAPPAQGPPTLRS</sequence>
<protein>
    <recommendedName>
        <fullName evidence="4">DUF2946 domain-containing protein</fullName>
    </recommendedName>
</protein>
<proteinExistence type="predicted"/>
<evidence type="ECO:0000313" key="2">
    <source>
        <dbReference type="EMBL" id="QBK05478.1"/>
    </source>
</evidence>
<evidence type="ECO:0000313" key="3">
    <source>
        <dbReference type="Proteomes" id="UP000292939"/>
    </source>
</evidence>
<dbReference type="Proteomes" id="UP000292939">
    <property type="component" value="Chromosome"/>
</dbReference>
<dbReference type="RefSeq" id="WP_131280576.1">
    <property type="nucleotide sequence ID" value="NZ_CP031395.1"/>
</dbReference>
<reference evidence="2 3" key="1">
    <citation type="submission" date="2018-07" db="EMBL/GenBank/DDBJ databases">
        <title>Exploring interactions and the metabolic potential of the ultra-small soil bacteria Hylemonella gracilis.</title>
        <authorList>
            <person name="Tyc O."/>
            <person name="Kulkarni P."/>
            <person name="Gawehns F."/>
            <person name="Hundscheid M."/>
            <person name="Zweers H."/>
            <person name="Garbeva P."/>
        </authorList>
    </citation>
    <scope>NUCLEOTIDE SEQUENCE [LARGE SCALE GENOMIC DNA]</scope>
    <source>
        <strain evidence="2 3">NS1</strain>
    </source>
</reference>
<dbReference type="KEGG" id="hgr:DW355_12685"/>
<dbReference type="AlphaFoldDB" id="A0A4P6UJF2"/>